<dbReference type="Pfam" id="PF04535">
    <property type="entry name" value="CASP_dom"/>
    <property type="match status" value="1"/>
</dbReference>
<evidence type="ECO:0000256" key="6">
    <source>
        <dbReference type="ARBA" id="ARBA00022989"/>
    </source>
</evidence>
<evidence type="ECO:0000259" key="9">
    <source>
        <dbReference type="Pfam" id="PF04535"/>
    </source>
</evidence>
<reference evidence="10" key="1">
    <citation type="submission" date="2022-07" db="EMBL/GenBank/DDBJ databases">
        <authorList>
            <person name="Macas J."/>
            <person name="Novak P."/>
            <person name="Neumann P."/>
        </authorList>
    </citation>
    <scope>NUCLEOTIDE SEQUENCE</scope>
</reference>
<evidence type="ECO:0000256" key="2">
    <source>
        <dbReference type="ARBA" id="ARBA00007651"/>
    </source>
</evidence>
<dbReference type="NCBIfam" id="TIGR01569">
    <property type="entry name" value="A_tha_TIGR01569"/>
    <property type="match status" value="1"/>
</dbReference>
<feature type="transmembrane region" description="Helical" evidence="8">
    <location>
        <begin position="21"/>
        <end position="39"/>
    </location>
</feature>
<organism evidence="10 11">
    <name type="scientific">Cuscuta epithymum</name>
    <dbReference type="NCBI Taxonomy" id="186058"/>
    <lineage>
        <taxon>Eukaryota</taxon>
        <taxon>Viridiplantae</taxon>
        <taxon>Streptophyta</taxon>
        <taxon>Embryophyta</taxon>
        <taxon>Tracheophyta</taxon>
        <taxon>Spermatophyta</taxon>
        <taxon>Magnoliopsida</taxon>
        <taxon>eudicotyledons</taxon>
        <taxon>Gunneridae</taxon>
        <taxon>Pentapetalae</taxon>
        <taxon>asterids</taxon>
        <taxon>lamiids</taxon>
        <taxon>Solanales</taxon>
        <taxon>Convolvulaceae</taxon>
        <taxon>Cuscuteae</taxon>
        <taxon>Cuscuta</taxon>
        <taxon>Cuscuta subgen. Cuscuta</taxon>
    </lineage>
</organism>
<gene>
    <name evidence="10" type="ORF">CEPIT_LOCUS35477</name>
</gene>
<proteinExistence type="inferred from homology"/>
<keyword evidence="11" id="KW-1185">Reference proteome</keyword>
<protein>
    <recommendedName>
        <fullName evidence="8">CASP-like protein</fullName>
    </recommendedName>
</protein>
<dbReference type="InterPro" id="IPR006459">
    <property type="entry name" value="CASP/CASPL"/>
</dbReference>
<evidence type="ECO:0000313" key="10">
    <source>
        <dbReference type="EMBL" id="CAH9136716.1"/>
    </source>
</evidence>
<evidence type="ECO:0000256" key="1">
    <source>
        <dbReference type="ARBA" id="ARBA00004651"/>
    </source>
</evidence>
<accession>A0AAV0FMF4</accession>
<keyword evidence="6 8" id="KW-1133">Transmembrane helix</keyword>
<keyword evidence="7 8" id="KW-0472">Membrane</keyword>
<feature type="domain" description="Casparian strip membrane protein" evidence="9">
    <location>
        <begin position="15"/>
        <end position="168"/>
    </location>
</feature>
<feature type="transmembrane region" description="Helical" evidence="8">
    <location>
        <begin position="70"/>
        <end position="94"/>
    </location>
</feature>
<feature type="transmembrane region" description="Helical" evidence="8">
    <location>
        <begin position="106"/>
        <end position="136"/>
    </location>
</feature>
<dbReference type="GO" id="GO:0005886">
    <property type="term" value="C:plasma membrane"/>
    <property type="evidence" value="ECO:0007669"/>
    <property type="project" value="UniProtKB-SubCell"/>
</dbReference>
<dbReference type="PANTHER" id="PTHR36488:SF8">
    <property type="entry name" value="CASP-LIKE PROTEIN 1U1"/>
    <property type="match status" value="1"/>
</dbReference>
<dbReference type="InterPro" id="IPR006702">
    <property type="entry name" value="CASP_dom"/>
</dbReference>
<evidence type="ECO:0000256" key="3">
    <source>
        <dbReference type="ARBA" id="ARBA00011489"/>
    </source>
</evidence>
<dbReference type="EMBL" id="CAMAPF010000996">
    <property type="protein sequence ID" value="CAH9136716.1"/>
    <property type="molecule type" value="Genomic_DNA"/>
</dbReference>
<dbReference type="AlphaFoldDB" id="A0AAV0FMF4"/>
<keyword evidence="4 8" id="KW-1003">Cell membrane</keyword>
<comment type="subcellular location">
    <subcellularLocation>
        <location evidence="1 8">Cell membrane</location>
        <topology evidence="1 8">Multi-pass membrane protein</topology>
    </subcellularLocation>
</comment>
<dbReference type="PANTHER" id="PTHR36488">
    <property type="entry name" value="CASP-LIKE PROTEIN 1U1"/>
    <property type="match status" value="1"/>
</dbReference>
<dbReference type="Proteomes" id="UP001152523">
    <property type="component" value="Unassembled WGS sequence"/>
</dbReference>
<feature type="transmembrane region" description="Helical" evidence="8">
    <location>
        <begin position="156"/>
        <end position="181"/>
    </location>
</feature>
<dbReference type="InterPro" id="IPR044173">
    <property type="entry name" value="CASPL"/>
</dbReference>
<evidence type="ECO:0000256" key="4">
    <source>
        <dbReference type="ARBA" id="ARBA00022475"/>
    </source>
</evidence>
<keyword evidence="5 8" id="KW-0812">Transmembrane</keyword>
<evidence type="ECO:0000313" key="11">
    <source>
        <dbReference type="Proteomes" id="UP001152523"/>
    </source>
</evidence>
<name>A0AAV0FMF4_9ASTE</name>
<comment type="similarity">
    <text evidence="2 8">Belongs to the Casparian strip membrane proteins (CASP) family.</text>
</comment>
<comment type="caution">
    <text evidence="10">The sequence shown here is derived from an EMBL/GenBank/DDBJ whole genome shotgun (WGS) entry which is preliminary data.</text>
</comment>
<comment type="subunit">
    <text evidence="3 8">Homodimer and heterodimers.</text>
</comment>
<evidence type="ECO:0000256" key="8">
    <source>
        <dbReference type="RuleBase" id="RU361233"/>
    </source>
</evidence>
<evidence type="ECO:0000256" key="7">
    <source>
        <dbReference type="ARBA" id="ARBA00023136"/>
    </source>
</evidence>
<evidence type="ECO:0000256" key="5">
    <source>
        <dbReference type="ARBA" id="ARBA00022692"/>
    </source>
</evidence>
<sequence length="187" mass="19758">MGVEGFGEKVQSINVRRTDSVIRFVAFALTGVAAIAVGLDVQTTAVSVKIVPTLPPVNIPLTAKWQHLSASVYFVVVNAIACAYAVVSLVFTLGNRKKNNAAATSLMIIVLDVTMVALLFSSCGAAGAIGLMSYYGNAHVGWNKVCNVFGRFCIQAAAAFAISLATSILFLFLVFFAALSLHKRLPS</sequence>